<dbReference type="InParanoid" id="A0A6L2PUB5"/>
<dbReference type="PANTHER" id="PTHR47510:SF3">
    <property type="entry name" value="ENDO_EXONUCLEASE_PHOSPHATASE DOMAIN-CONTAINING PROTEIN"/>
    <property type="match status" value="1"/>
</dbReference>
<evidence type="ECO:0000313" key="1">
    <source>
        <dbReference type="EMBL" id="GFG34228.1"/>
    </source>
</evidence>
<dbReference type="AlphaFoldDB" id="A0A6L2PUB5"/>
<organism evidence="1 2">
    <name type="scientific">Coptotermes formosanus</name>
    <name type="common">Formosan subterranean termite</name>
    <dbReference type="NCBI Taxonomy" id="36987"/>
    <lineage>
        <taxon>Eukaryota</taxon>
        <taxon>Metazoa</taxon>
        <taxon>Ecdysozoa</taxon>
        <taxon>Arthropoda</taxon>
        <taxon>Hexapoda</taxon>
        <taxon>Insecta</taxon>
        <taxon>Pterygota</taxon>
        <taxon>Neoptera</taxon>
        <taxon>Polyneoptera</taxon>
        <taxon>Dictyoptera</taxon>
        <taxon>Blattodea</taxon>
        <taxon>Blattoidea</taxon>
        <taxon>Termitoidae</taxon>
        <taxon>Rhinotermitidae</taxon>
        <taxon>Coptotermes</taxon>
    </lineage>
</organism>
<dbReference type="OrthoDB" id="414730at2759"/>
<evidence type="ECO:0000313" key="2">
    <source>
        <dbReference type="Proteomes" id="UP000502823"/>
    </source>
</evidence>
<keyword evidence="2" id="KW-1185">Reference proteome</keyword>
<dbReference type="EMBL" id="BLKM01008604">
    <property type="protein sequence ID" value="GFG34228.1"/>
    <property type="molecule type" value="Genomic_DNA"/>
</dbReference>
<evidence type="ECO:0008006" key="3">
    <source>
        <dbReference type="Google" id="ProtNLM"/>
    </source>
</evidence>
<proteinExistence type="predicted"/>
<name>A0A6L2PUB5_COPFO</name>
<reference evidence="2" key="1">
    <citation type="submission" date="2020-01" db="EMBL/GenBank/DDBJ databases">
        <title>Draft genome sequence of the Termite Coptotermes fromosanus.</title>
        <authorList>
            <person name="Itakura S."/>
            <person name="Yosikawa Y."/>
            <person name="Umezawa K."/>
        </authorList>
    </citation>
    <scope>NUCLEOTIDE SEQUENCE [LARGE SCALE GENOMIC DNA]</scope>
</reference>
<gene>
    <name evidence="1" type="ORF">Cfor_09168</name>
</gene>
<dbReference type="Proteomes" id="UP000502823">
    <property type="component" value="Unassembled WGS sequence"/>
</dbReference>
<dbReference type="PANTHER" id="PTHR47510">
    <property type="entry name" value="REVERSE TRANSCRIPTASE DOMAIN-CONTAINING PROTEIN"/>
    <property type="match status" value="1"/>
</dbReference>
<comment type="caution">
    <text evidence="1">The sequence shown here is derived from an EMBL/GenBank/DDBJ whole genome shotgun (WGS) entry which is preliminary data.</text>
</comment>
<sequence length="347" mass="40178">MDEDHKKLQLDSLLASYNLYRTVIFPTRISGNLASLIDNTFINTSNHTDYIICSVVNGLSDHNAQLLNLDKIITQTECTSTHNVRNINPSSTTDFKLNLSYESWDNIFLDEDVNVTFNNFLNTYLRIFNASFPTKKFLVKSNAKPWLSPGIRTSCLRKRELYLLTKHNNGPKMLNDYKLYCKVLSRVITAAKKSYYNKYISASVNRTRAAWNVVKMLTGNKYNHNKIIHMNINDDPTDNYQLIVNSFNKYFSTITDKTVSETPQYSDSTLQNMNPLDYLHKVFSQPFPQMQLKSTCIKELKGIIKSLKTKDSCGYDEISNKILKVYFNCFLTRWSMYPDEVPLKSMQ</sequence>
<protein>
    <recommendedName>
        <fullName evidence="3">Endonuclease/exonuclease/phosphatase domain-containing protein</fullName>
    </recommendedName>
</protein>
<accession>A0A6L2PUB5</accession>